<keyword evidence="2" id="KW-1185">Reference proteome</keyword>
<protein>
    <submittedName>
        <fullName evidence="1">Uncharacterized protein</fullName>
    </submittedName>
</protein>
<name>A0A7S6RF80_9CYAN</name>
<accession>A0A7S6RF80</accession>
<gene>
    <name evidence="1" type="ORF">IM676_05360</name>
</gene>
<reference evidence="2" key="1">
    <citation type="submission" date="2020-10" db="EMBL/GenBank/DDBJ databases">
        <title>Genome-based taxonomic classification of the species Anabaenopsis elenkinii.</title>
        <authorList>
            <person name="Delbaje E."/>
            <person name="Andreote A.P.D."/>
            <person name="Pellegrinetti T.A."/>
            <person name="Cruz R.B."/>
            <person name="Branco L.H.Z."/>
            <person name="Fiore M.F."/>
        </authorList>
    </citation>
    <scope>NUCLEOTIDE SEQUENCE [LARGE SCALE GENOMIC DNA]</scope>
    <source>
        <strain evidence="2">CCIBt3563</strain>
    </source>
</reference>
<dbReference type="Proteomes" id="UP000593846">
    <property type="component" value="Chromosome"/>
</dbReference>
<dbReference type="AlphaFoldDB" id="A0A7S6RF80"/>
<proteinExistence type="predicted"/>
<evidence type="ECO:0000313" key="2">
    <source>
        <dbReference type="Proteomes" id="UP000593846"/>
    </source>
</evidence>
<dbReference type="EMBL" id="CP063311">
    <property type="protein sequence ID" value="QOV23718.1"/>
    <property type="molecule type" value="Genomic_DNA"/>
</dbReference>
<dbReference type="KEGG" id="aee:IM676_05360"/>
<sequence>MNINDLNIIETVEAEDVIGGCRNRFWRGRQNHQHWRNRNSRSSRNMPINHINIQVFIVNNFQFLTNIANIIAGNGSTNIIDQSNLASSETQGMF</sequence>
<dbReference type="RefSeq" id="WP_200989264.1">
    <property type="nucleotide sequence ID" value="NZ_CP063311.1"/>
</dbReference>
<evidence type="ECO:0000313" key="1">
    <source>
        <dbReference type="EMBL" id="QOV23718.1"/>
    </source>
</evidence>
<organism evidence="1 2">
    <name type="scientific">Anabaenopsis elenkinii CCIBt3563</name>
    <dbReference type="NCBI Taxonomy" id="2779889"/>
    <lineage>
        <taxon>Bacteria</taxon>
        <taxon>Bacillati</taxon>
        <taxon>Cyanobacteriota</taxon>
        <taxon>Cyanophyceae</taxon>
        <taxon>Nostocales</taxon>
        <taxon>Nodulariaceae</taxon>
        <taxon>Anabaenopsis</taxon>
    </lineage>
</organism>